<dbReference type="OrthoDB" id="5581026at2759"/>
<feature type="region of interest" description="Disordered" evidence="1">
    <location>
        <begin position="1"/>
        <end position="62"/>
    </location>
</feature>
<keyword evidence="3" id="KW-1185">Reference proteome</keyword>
<feature type="compositionally biased region" description="Basic and acidic residues" evidence="1">
    <location>
        <begin position="136"/>
        <end position="147"/>
    </location>
</feature>
<evidence type="ECO:0000256" key="1">
    <source>
        <dbReference type="SAM" id="MobiDB-lite"/>
    </source>
</evidence>
<feature type="region of interest" description="Disordered" evidence="1">
    <location>
        <begin position="295"/>
        <end position="324"/>
    </location>
</feature>
<reference evidence="2" key="1">
    <citation type="submission" date="2022-07" db="EMBL/GenBank/DDBJ databases">
        <title>Phylogenomic reconstructions and comparative analyses of Kickxellomycotina fungi.</title>
        <authorList>
            <person name="Reynolds N.K."/>
            <person name="Stajich J.E."/>
            <person name="Barry K."/>
            <person name="Grigoriev I.V."/>
            <person name="Crous P."/>
            <person name="Smith M.E."/>
        </authorList>
    </citation>
    <scope>NUCLEOTIDE SEQUENCE</scope>
    <source>
        <strain evidence="2">NBRC 105414</strain>
    </source>
</reference>
<feature type="region of interest" description="Disordered" evidence="1">
    <location>
        <begin position="112"/>
        <end position="158"/>
    </location>
</feature>
<feature type="compositionally biased region" description="Low complexity" evidence="1">
    <location>
        <begin position="148"/>
        <end position="158"/>
    </location>
</feature>
<evidence type="ECO:0000313" key="2">
    <source>
        <dbReference type="EMBL" id="KAJ2783947.1"/>
    </source>
</evidence>
<comment type="caution">
    <text evidence="2">The sequence shown here is derived from an EMBL/GenBank/DDBJ whole genome shotgun (WGS) entry which is preliminary data.</text>
</comment>
<dbReference type="PANTHER" id="PTHR13270">
    <property type="entry name" value="PROTEIN C20ORF116-RELATED"/>
    <property type="match status" value="1"/>
</dbReference>
<protein>
    <submittedName>
        <fullName evidence="2">Uncharacterized protein</fullName>
    </submittedName>
</protein>
<organism evidence="2 3">
    <name type="scientific">Coemansia javaensis</name>
    <dbReference type="NCBI Taxonomy" id="2761396"/>
    <lineage>
        <taxon>Eukaryota</taxon>
        <taxon>Fungi</taxon>
        <taxon>Fungi incertae sedis</taxon>
        <taxon>Zoopagomycota</taxon>
        <taxon>Kickxellomycotina</taxon>
        <taxon>Kickxellomycetes</taxon>
        <taxon>Kickxellales</taxon>
        <taxon>Kickxellaceae</taxon>
        <taxon>Coemansia</taxon>
    </lineage>
</organism>
<feature type="region of interest" description="Disordered" evidence="1">
    <location>
        <begin position="173"/>
        <end position="212"/>
    </location>
</feature>
<dbReference type="AlphaFoldDB" id="A0A9W8LJ79"/>
<sequence length="470" mass="48518">MTGGGRRSPVPQQQQQQQQQPHPRGAPPVVNVHSRAAARAQLRQQQQQQPRDGAEAGVLQALGGEQAREMRALFAATPQDSALASAYVSGHLTPTDHWVAVDSVSSGVISLTSSDAEDAGAANSGSSSGEDDGEEDAAHAGLPRDDQQQQQQQEQEQQAVHLLRESVASLLSSAGSATSSSLASPGGSRRPRRSHSPSTTLSKISEPCYLPSGPRRRLAADLDRFSDVALSSAPPAAAARTGDPWRPRAPHPPASAMPAAAVPAAHPGHVTASSAAATATTTLVGAYPPPGYQVTPPDHHHHQPTTTTSYPPPVDYHHHHHHHHPLLASEGELRRGAHVHSGGGAARSPFASIRTVSPVLVARDAAAATAAADVVARARAEATLQHTILCPLRRSGDLAAHAAAAAAAAAAAGGPHWDEKSPDDSAGARPAWARYTGYAIVGFGVGTLVGMLCFDAAASATPRATRTVPV</sequence>
<feature type="compositionally biased region" description="Low complexity" evidence="1">
    <location>
        <begin position="173"/>
        <end position="188"/>
    </location>
</feature>
<dbReference type="EMBL" id="JANBUL010000036">
    <property type="protein sequence ID" value="KAJ2783947.1"/>
    <property type="molecule type" value="Genomic_DNA"/>
</dbReference>
<feature type="region of interest" description="Disordered" evidence="1">
    <location>
        <begin position="231"/>
        <end position="259"/>
    </location>
</feature>
<dbReference type="Proteomes" id="UP001140217">
    <property type="component" value="Unassembled WGS sequence"/>
</dbReference>
<accession>A0A9W8LJ79</accession>
<feature type="compositionally biased region" description="Low complexity" evidence="1">
    <location>
        <begin position="35"/>
        <end position="51"/>
    </location>
</feature>
<evidence type="ECO:0000313" key="3">
    <source>
        <dbReference type="Proteomes" id="UP001140217"/>
    </source>
</evidence>
<feature type="compositionally biased region" description="Low complexity" evidence="1">
    <location>
        <begin position="112"/>
        <end position="128"/>
    </location>
</feature>
<name>A0A9W8LJ79_9FUNG</name>
<gene>
    <name evidence="2" type="ORF">H4R18_001430</name>
</gene>
<proteinExistence type="predicted"/>